<evidence type="ECO:0000259" key="1">
    <source>
        <dbReference type="Pfam" id="PF13474"/>
    </source>
</evidence>
<dbReference type="AlphaFoldDB" id="A0ABD6A4A4"/>
<dbReference type="Proteomes" id="UP001596547">
    <property type="component" value="Unassembled WGS sequence"/>
</dbReference>
<keyword evidence="3" id="KW-1185">Reference proteome</keyword>
<evidence type="ECO:0000313" key="2">
    <source>
        <dbReference type="EMBL" id="MFC7315210.1"/>
    </source>
</evidence>
<reference evidence="2 3" key="1">
    <citation type="journal article" date="2019" name="Int. J. Syst. Evol. Microbiol.">
        <title>The Global Catalogue of Microorganisms (GCM) 10K type strain sequencing project: providing services to taxonomists for standard genome sequencing and annotation.</title>
        <authorList>
            <consortium name="The Broad Institute Genomics Platform"/>
            <consortium name="The Broad Institute Genome Sequencing Center for Infectious Disease"/>
            <person name="Wu L."/>
            <person name="Ma J."/>
        </authorList>
    </citation>
    <scope>NUCLEOTIDE SEQUENCE [LARGE SCALE GENOMIC DNA]</scope>
    <source>
        <strain evidence="2 3">PSR21</strain>
    </source>
</reference>
<organism evidence="2 3">
    <name type="scientific">Halomarina halobia</name>
    <dbReference type="NCBI Taxonomy" id="3033386"/>
    <lineage>
        <taxon>Archaea</taxon>
        <taxon>Methanobacteriati</taxon>
        <taxon>Methanobacteriota</taxon>
        <taxon>Stenosarchaea group</taxon>
        <taxon>Halobacteria</taxon>
        <taxon>Halobacteriales</taxon>
        <taxon>Natronomonadaceae</taxon>
        <taxon>Halomarina</taxon>
    </lineage>
</organism>
<proteinExistence type="predicted"/>
<dbReference type="GeneID" id="79314169"/>
<dbReference type="InterPro" id="IPR032710">
    <property type="entry name" value="NTF2-like_dom_sf"/>
</dbReference>
<protein>
    <submittedName>
        <fullName evidence="2">Nuclear transport factor 2 family protein</fullName>
    </submittedName>
</protein>
<comment type="caution">
    <text evidence="2">The sequence shown here is derived from an EMBL/GenBank/DDBJ whole genome shotgun (WGS) entry which is preliminary data.</text>
</comment>
<dbReference type="SUPFAM" id="SSF54427">
    <property type="entry name" value="NTF2-like"/>
    <property type="match status" value="1"/>
</dbReference>
<accession>A0ABD6A4A4</accession>
<dbReference type="InterPro" id="IPR037401">
    <property type="entry name" value="SnoaL-like"/>
</dbReference>
<gene>
    <name evidence="2" type="ORF">ACFQPE_00155</name>
</gene>
<feature type="domain" description="SnoaL-like" evidence="1">
    <location>
        <begin position="4"/>
        <end position="120"/>
    </location>
</feature>
<dbReference type="EMBL" id="JBHTBF010000001">
    <property type="protein sequence ID" value="MFC7315210.1"/>
    <property type="molecule type" value="Genomic_DNA"/>
</dbReference>
<dbReference type="Gene3D" id="3.10.450.50">
    <property type="match status" value="1"/>
</dbReference>
<dbReference type="RefSeq" id="WP_276304616.1">
    <property type="nucleotide sequence ID" value="NZ_CP119992.1"/>
</dbReference>
<evidence type="ECO:0000313" key="3">
    <source>
        <dbReference type="Proteomes" id="UP001596547"/>
    </source>
</evidence>
<sequence>MDAETTVREYYAALRNGDPLAPFFLDAPSVVKFGLSERLAGYDEIAAGLREQTRTTTDWVVGSSNLAVERRDDAGWFSDDVFLAWTDVDRGVRFEFDTRWSGTLVRDGGWRFAGMHVSTAREGL</sequence>
<name>A0ABD6A4A4_9EURY</name>
<dbReference type="Pfam" id="PF13474">
    <property type="entry name" value="SnoaL_3"/>
    <property type="match status" value="1"/>
</dbReference>